<dbReference type="Proteomes" id="UP001254564">
    <property type="component" value="Unassembled WGS sequence"/>
</dbReference>
<comment type="caution">
    <text evidence="9">The sequence shown here is derived from an EMBL/GenBank/DDBJ whole genome shotgun (WGS) entry which is preliminary data.</text>
</comment>
<keyword evidence="10" id="KW-1185">Reference proteome</keyword>
<dbReference type="PROSITE" id="PS50893">
    <property type="entry name" value="ABC_TRANSPORTER_2"/>
    <property type="match status" value="1"/>
</dbReference>
<evidence type="ECO:0000259" key="8">
    <source>
        <dbReference type="PROSITE" id="PS50893"/>
    </source>
</evidence>
<evidence type="ECO:0000256" key="6">
    <source>
        <dbReference type="ARBA" id="ARBA00023032"/>
    </source>
</evidence>
<reference evidence="9 10" key="1">
    <citation type="submission" date="2023-04" db="EMBL/GenBank/DDBJ databases">
        <title>A long-awaited taxogenomic arrangement of the family Halomonadaceae.</title>
        <authorList>
            <person name="De La Haba R."/>
            <person name="Chuvochina M."/>
            <person name="Wittouck S."/>
            <person name="Arahal D.R."/>
            <person name="Sanchez-Porro C."/>
            <person name="Hugenholtz P."/>
            <person name="Ventosa A."/>
        </authorList>
    </citation>
    <scope>NUCLEOTIDE SEQUENCE [LARGE SCALE GENOMIC DNA]</scope>
    <source>
        <strain evidence="9 10">DSM 21020</strain>
    </source>
</reference>
<dbReference type="InterPro" id="IPR003439">
    <property type="entry name" value="ABC_transporter-like_ATP-bd"/>
</dbReference>
<dbReference type="SUPFAM" id="SSF50331">
    <property type="entry name" value="MOP-like"/>
    <property type="match status" value="1"/>
</dbReference>
<keyword evidence="4" id="KW-0067">ATP-binding</keyword>
<dbReference type="PANTHER" id="PTHR42781">
    <property type="entry name" value="SPERMIDINE/PUTRESCINE IMPORT ATP-BINDING PROTEIN POTA"/>
    <property type="match status" value="1"/>
</dbReference>
<evidence type="ECO:0000256" key="1">
    <source>
        <dbReference type="ARBA" id="ARBA00022448"/>
    </source>
</evidence>
<keyword evidence="1" id="KW-0813">Transport</keyword>
<dbReference type="InterPro" id="IPR008995">
    <property type="entry name" value="Mo/tungstate-bd_C_term_dom"/>
</dbReference>
<accession>A0ABU1H457</accession>
<protein>
    <submittedName>
        <fullName evidence="9">TOBE-like domain-containing protein</fullName>
    </submittedName>
</protein>
<dbReference type="SMART" id="SM00382">
    <property type="entry name" value="AAA"/>
    <property type="match status" value="1"/>
</dbReference>
<dbReference type="InterPro" id="IPR005666">
    <property type="entry name" value="Sulph_transpt1"/>
</dbReference>
<evidence type="ECO:0000256" key="4">
    <source>
        <dbReference type="ARBA" id="ARBA00022840"/>
    </source>
</evidence>
<proteinExistence type="predicted"/>
<dbReference type="Pfam" id="PF12857">
    <property type="entry name" value="TOBE_3"/>
    <property type="match status" value="1"/>
</dbReference>
<sequence>MSIHLHNIGKHFGATQALEPVNLDIHESELVGLLGPSGSGKTTLLRIIAGLENADHAREPGKILFGERDVTNVHVRDRRIGFVFQHYALFRHMTVYDNVAFGLTVMPRKRRPSSGEVRSRVFRLLEMVKLEHLANRYPAQLSGGQQQRVSLARALAVKPDVLLLDEPFGALDAKVRQELRRWLRHLHDELNFTSVFVTHDQEEALELSDRVVVMSNGRIEQIDSPETLYRVPKNRFVFEFLGDVNHLEGRVRNGVLTCGDARLTVDLPDGHEELLLRPHEVRLAEAPSPESHLPVTITAISPVGAEVRVELEADWLAKPWLATVRHADFERLALRRGLRLYVHLRQWHRFPEAESKAPEQRHVA</sequence>
<evidence type="ECO:0000313" key="9">
    <source>
        <dbReference type="EMBL" id="MDR5898611.1"/>
    </source>
</evidence>
<dbReference type="RefSeq" id="WP_309655523.1">
    <property type="nucleotide sequence ID" value="NZ_JARWAN010000007.1"/>
</dbReference>
<dbReference type="PANTHER" id="PTHR42781:SF4">
    <property type="entry name" value="SPERMIDINE_PUTRESCINE IMPORT ATP-BINDING PROTEIN POTA"/>
    <property type="match status" value="1"/>
</dbReference>
<dbReference type="Gene3D" id="3.40.50.300">
    <property type="entry name" value="P-loop containing nucleotide triphosphate hydrolases"/>
    <property type="match status" value="1"/>
</dbReference>
<dbReference type="InterPro" id="IPR024765">
    <property type="entry name" value="TOBE-like"/>
</dbReference>
<evidence type="ECO:0000256" key="2">
    <source>
        <dbReference type="ARBA" id="ARBA00022475"/>
    </source>
</evidence>
<keyword evidence="2" id="KW-1003">Cell membrane</keyword>
<evidence type="ECO:0000256" key="7">
    <source>
        <dbReference type="ARBA" id="ARBA00023136"/>
    </source>
</evidence>
<dbReference type="NCBIfam" id="TIGR00968">
    <property type="entry name" value="3a0106s01"/>
    <property type="match status" value="1"/>
</dbReference>
<keyword evidence="6" id="KW-0764">Sulfate transport</keyword>
<dbReference type="InterPro" id="IPR027417">
    <property type="entry name" value="P-loop_NTPase"/>
</dbReference>
<keyword evidence="3" id="KW-0547">Nucleotide-binding</keyword>
<keyword evidence="5" id="KW-1278">Translocase</keyword>
<dbReference type="Gene3D" id="2.40.50.100">
    <property type="match status" value="1"/>
</dbReference>
<name>A0ABU1H457_9GAMM</name>
<dbReference type="Pfam" id="PF00005">
    <property type="entry name" value="ABC_tran"/>
    <property type="match status" value="1"/>
</dbReference>
<dbReference type="InterPro" id="IPR003593">
    <property type="entry name" value="AAA+_ATPase"/>
</dbReference>
<dbReference type="EMBL" id="JARWAN010000007">
    <property type="protein sequence ID" value="MDR5898611.1"/>
    <property type="molecule type" value="Genomic_DNA"/>
</dbReference>
<dbReference type="SUPFAM" id="SSF52540">
    <property type="entry name" value="P-loop containing nucleoside triphosphate hydrolases"/>
    <property type="match status" value="1"/>
</dbReference>
<keyword evidence="7" id="KW-0472">Membrane</keyword>
<dbReference type="InterPro" id="IPR017871">
    <property type="entry name" value="ABC_transporter-like_CS"/>
</dbReference>
<dbReference type="PROSITE" id="PS00211">
    <property type="entry name" value="ABC_TRANSPORTER_1"/>
    <property type="match status" value="1"/>
</dbReference>
<evidence type="ECO:0000256" key="5">
    <source>
        <dbReference type="ARBA" id="ARBA00022967"/>
    </source>
</evidence>
<gene>
    <name evidence="9" type="ORF">QC823_06385</name>
</gene>
<evidence type="ECO:0000256" key="3">
    <source>
        <dbReference type="ARBA" id="ARBA00022741"/>
    </source>
</evidence>
<evidence type="ECO:0000313" key="10">
    <source>
        <dbReference type="Proteomes" id="UP001254564"/>
    </source>
</evidence>
<feature type="domain" description="ABC transporter" evidence="8">
    <location>
        <begin position="3"/>
        <end position="241"/>
    </location>
</feature>
<dbReference type="InterPro" id="IPR050093">
    <property type="entry name" value="ABC_SmlMolc_Importer"/>
</dbReference>
<organism evidence="9 10">
    <name type="scientific">Vreelandella vilamensis</name>
    <dbReference type="NCBI Taxonomy" id="531309"/>
    <lineage>
        <taxon>Bacteria</taxon>
        <taxon>Pseudomonadati</taxon>
        <taxon>Pseudomonadota</taxon>
        <taxon>Gammaproteobacteria</taxon>
        <taxon>Oceanospirillales</taxon>
        <taxon>Halomonadaceae</taxon>
        <taxon>Vreelandella</taxon>
    </lineage>
</organism>